<reference evidence="2 3" key="1">
    <citation type="submission" date="2014-04" db="EMBL/GenBank/DDBJ databases">
        <authorList>
            <person name="Sears C."/>
            <person name="Carroll K."/>
            <person name="Sack B.R."/>
            <person name="Qadri F."/>
            <person name="Myers L.L."/>
            <person name="Chung G.-T."/>
            <person name="Escheverria P."/>
            <person name="Fraser C.M."/>
            <person name="Sadzewicz L."/>
            <person name="Shefchek K.A."/>
            <person name="Tallon L."/>
            <person name="Das S.P."/>
            <person name="Daugherty S."/>
            <person name="Mongodin E.F."/>
        </authorList>
    </citation>
    <scope>NUCLEOTIDE SEQUENCE [LARGE SCALE GENOMIC DNA]</scope>
    <source>
        <strain evidence="3">3775 SL(B) 10 (iv)</strain>
    </source>
</reference>
<accession>A0A078R7Q2</accession>
<protein>
    <submittedName>
        <fullName evidence="2">Uncharacterized protein</fullName>
    </submittedName>
</protein>
<organism evidence="2 3">
    <name type="scientific">Phocaeicola vulgatus str. 3775 SL</name>
    <name type="common">B</name>
    <name type="synonym">iv</name>
    <dbReference type="NCBI Taxonomy" id="1339350"/>
    <lineage>
        <taxon>Bacteria</taxon>
        <taxon>Pseudomonadati</taxon>
        <taxon>Bacteroidota</taxon>
        <taxon>Bacteroidia</taxon>
        <taxon>Bacteroidales</taxon>
        <taxon>Bacteroidaceae</taxon>
        <taxon>Phocaeicola</taxon>
    </lineage>
</organism>
<name>A0A078R7Q2_PHOVU</name>
<keyword evidence="1" id="KW-0812">Transmembrane</keyword>
<sequence>MLFAVVVSIVAHIILGNIASFIGYLVSAVFIFLTWKLVRISWMEFQNENK</sequence>
<comment type="caution">
    <text evidence="2">The sequence shown here is derived from an EMBL/GenBank/DDBJ whole genome shotgun (WGS) entry which is preliminary data.</text>
</comment>
<keyword evidence="1" id="KW-1133">Transmembrane helix</keyword>
<evidence type="ECO:0000313" key="2">
    <source>
        <dbReference type="EMBL" id="KDS31355.1"/>
    </source>
</evidence>
<gene>
    <name evidence="2" type="ORF">M097_2002</name>
</gene>
<evidence type="ECO:0000256" key="1">
    <source>
        <dbReference type="SAM" id="Phobius"/>
    </source>
</evidence>
<dbReference type="EMBL" id="JNHI01000009">
    <property type="protein sequence ID" value="KDS31355.1"/>
    <property type="molecule type" value="Genomic_DNA"/>
</dbReference>
<feature type="transmembrane region" description="Helical" evidence="1">
    <location>
        <begin position="6"/>
        <end position="33"/>
    </location>
</feature>
<evidence type="ECO:0000313" key="3">
    <source>
        <dbReference type="Proteomes" id="UP000028134"/>
    </source>
</evidence>
<dbReference type="AlphaFoldDB" id="A0A078R7Q2"/>
<keyword evidence="1" id="KW-0472">Membrane</keyword>
<dbReference type="PATRIC" id="fig|1339350.3.peg.1925"/>
<dbReference type="Proteomes" id="UP000028134">
    <property type="component" value="Unassembled WGS sequence"/>
</dbReference>
<proteinExistence type="predicted"/>